<dbReference type="GO" id="GO:0005615">
    <property type="term" value="C:extracellular space"/>
    <property type="evidence" value="ECO:0007669"/>
    <property type="project" value="TreeGrafter"/>
</dbReference>
<dbReference type="Proteomes" id="UP000235965">
    <property type="component" value="Unassembled WGS sequence"/>
</dbReference>
<feature type="non-terminal residue" evidence="4">
    <location>
        <position position="1"/>
    </location>
</feature>
<comment type="caution">
    <text evidence="4">The sequence shown here is derived from an EMBL/GenBank/DDBJ whole genome shotgun (WGS) entry which is preliminary data.</text>
</comment>
<gene>
    <name evidence="4" type="ORF">B7P43_G03036</name>
</gene>
<organism evidence="4 5">
    <name type="scientific">Cryptotermes secundus</name>
    <dbReference type="NCBI Taxonomy" id="105785"/>
    <lineage>
        <taxon>Eukaryota</taxon>
        <taxon>Metazoa</taxon>
        <taxon>Ecdysozoa</taxon>
        <taxon>Arthropoda</taxon>
        <taxon>Hexapoda</taxon>
        <taxon>Insecta</taxon>
        <taxon>Pterygota</taxon>
        <taxon>Neoptera</taxon>
        <taxon>Polyneoptera</taxon>
        <taxon>Dictyoptera</taxon>
        <taxon>Blattodea</taxon>
        <taxon>Blattoidea</taxon>
        <taxon>Termitoidae</taxon>
        <taxon>Kalotermitidae</taxon>
        <taxon>Cryptotermitinae</taxon>
        <taxon>Cryptotermes</taxon>
    </lineage>
</organism>
<dbReference type="STRING" id="105785.A0A2J7PWD1"/>
<reference evidence="4 5" key="1">
    <citation type="submission" date="2017-12" db="EMBL/GenBank/DDBJ databases">
        <title>Hemimetabolous genomes reveal molecular basis of termite eusociality.</title>
        <authorList>
            <person name="Harrison M.C."/>
            <person name="Jongepier E."/>
            <person name="Robertson H.M."/>
            <person name="Arning N."/>
            <person name="Bitard-Feildel T."/>
            <person name="Chao H."/>
            <person name="Childers C.P."/>
            <person name="Dinh H."/>
            <person name="Doddapaneni H."/>
            <person name="Dugan S."/>
            <person name="Gowin J."/>
            <person name="Greiner C."/>
            <person name="Han Y."/>
            <person name="Hu H."/>
            <person name="Hughes D.S.T."/>
            <person name="Huylmans A.-K."/>
            <person name="Kemena C."/>
            <person name="Kremer L.P.M."/>
            <person name="Lee S.L."/>
            <person name="Lopez-Ezquerra A."/>
            <person name="Mallet L."/>
            <person name="Monroy-Kuhn J.M."/>
            <person name="Moser A."/>
            <person name="Murali S.C."/>
            <person name="Muzny D.M."/>
            <person name="Otani S."/>
            <person name="Piulachs M.-D."/>
            <person name="Poelchau M."/>
            <person name="Qu J."/>
            <person name="Schaub F."/>
            <person name="Wada-Katsumata A."/>
            <person name="Worley K.C."/>
            <person name="Xie Q."/>
            <person name="Ylla G."/>
            <person name="Poulsen M."/>
            <person name="Gibbs R.A."/>
            <person name="Schal C."/>
            <person name="Richards S."/>
            <person name="Belles X."/>
            <person name="Korb J."/>
            <person name="Bornberg-Bauer E."/>
        </authorList>
    </citation>
    <scope>NUCLEOTIDE SEQUENCE [LARGE SCALE GENOMIC DNA]</scope>
    <source>
        <tissue evidence="4">Whole body</tissue>
    </source>
</reference>
<keyword evidence="1 2" id="KW-0193">Cuticle</keyword>
<name>A0A2J7PWD1_9NEOP</name>
<proteinExistence type="predicted"/>
<sequence>YECETWSLILREEHRLRVFENRVLRIFGPKRAEVIGGWRKLHNEELHKLYFSPSIIRMIKSRRVVSLVAMLALSALAVPVYEQHQVIEEHHYEPAHYEFKYGVKDQHTHDIKEQAEKRVGDKVEGYYSLLEPDGTTRIVKYSSDKHTGFIAQVEKSGHASHPVPVKKVIAPIKKVIYPVKKVVYPVKYLSYEPALQHSYTQAASVYKGPAQTYSNEHSSQSEGNAVSYSSLSFGDGSEGYGH</sequence>
<dbReference type="InterPro" id="IPR051217">
    <property type="entry name" value="Insect_Cuticle_Struc_Prot"/>
</dbReference>
<evidence type="ECO:0000256" key="3">
    <source>
        <dbReference type="SAM" id="MobiDB-lite"/>
    </source>
</evidence>
<dbReference type="OrthoDB" id="8192957at2759"/>
<evidence type="ECO:0000313" key="4">
    <source>
        <dbReference type="EMBL" id="PNF20645.1"/>
    </source>
</evidence>
<feature type="compositionally biased region" description="Polar residues" evidence="3">
    <location>
        <begin position="211"/>
        <end position="232"/>
    </location>
</feature>
<dbReference type="InterPro" id="IPR000618">
    <property type="entry name" value="Insect_cuticle"/>
</dbReference>
<dbReference type="AlphaFoldDB" id="A0A2J7PWD1"/>
<accession>A0A2J7PWD1</accession>
<dbReference type="GO" id="GO:0042302">
    <property type="term" value="F:structural constituent of cuticle"/>
    <property type="evidence" value="ECO:0007669"/>
    <property type="project" value="UniProtKB-UniRule"/>
</dbReference>
<dbReference type="PANTHER" id="PTHR12236">
    <property type="entry name" value="STRUCTURAL CONTITUENT OF CUTICLE"/>
    <property type="match status" value="1"/>
</dbReference>
<dbReference type="PROSITE" id="PS51155">
    <property type="entry name" value="CHIT_BIND_RR_2"/>
    <property type="match status" value="1"/>
</dbReference>
<evidence type="ECO:0000313" key="5">
    <source>
        <dbReference type="Proteomes" id="UP000235965"/>
    </source>
</evidence>
<dbReference type="Pfam" id="PF00379">
    <property type="entry name" value="Chitin_bind_4"/>
    <property type="match status" value="1"/>
</dbReference>
<dbReference type="InParanoid" id="A0A2J7PWD1"/>
<keyword evidence="5" id="KW-1185">Reference proteome</keyword>
<dbReference type="PRINTS" id="PR00947">
    <property type="entry name" value="CUTICLE"/>
</dbReference>
<evidence type="ECO:0008006" key="6">
    <source>
        <dbReference type="Google" id="ProtNLM"/>
    </source>
</evidence>
<dbReference type="PANTHER" id="PTHR12236:SF75">
    <property type="entry name" value="CUTICULAR PROTEIN 62BB, ISOFORM A"/>
    <property type="match status" value="1"/>
</dbReference>
<protein>
    <recommendedName>
        <fullName evidence="6">Cuticle protein 8</fullName>
    </recommendedName>
</protein>
<evidence type="ECO:0000256" key="1">
    <source>
        <dbReference type="ARBA" id="ARBA00022460"/>
    </source>
</evidence>
<feature type="region of interest" description="Disordered" evidence="3">
    <location>
        <begin position="211"/>
        <end position="242"/>
    </location>
</feature>
<dbReference type="GO" id="GO:0031012">
    <property type="term" value="C:extracellular matrix"/>
    <property type="evidence" value="ECO:0007669"/>
    <property type="project" value="TreeGrafter"/>
</dbReference>
<evidence type="ECO:0000256" key="2">
    <source>
        <dbReference type="PROSITE-ProRule" id="PRU00497"/>
    </source>
</evidence>
<dbReference type="EMBL" id="NEVH01020933">
    <property type="protein sequence ID" value="PNF20645.1"/>
    <property type="molecule type" value="Genomic_DNA"/>
</dbReference>